<gene>
    <name evidence="1" type="ORF">FHX74_000294</name>
</gene>
<keyword evidence="2" id="KW-1185">Reference proteome</keyword>
<dbReference type="InterPro" id="IPR012334">
    <property type="entry name" value="Pectin_lyas_fold"/>
</dbReference>
<dbReference type="Proteomes" id="UP000523079">
    <property type="component" value="Unassembled WGS sequence"/>
</dbReference>
<name>A0A7W3IP67_9ACTN</name>
<proteinExistence type="predicted"/>
<dbReference type="AlphaFoldDB" id="A0A7W3IP67"/>
<protein>
    <recommendedName>
        <fullName evidence="3">Right handed beta helix region</fullName>
    </recommendedName>
</protein>
<evidence type="ECO:0000313" key="2">
    <source>
        <dbReference type="Proteomes" id="UP000523079"/>
    </source>
</evidence>
<evidence type="ECO:0000313" key="1">
    <source>
        <dbReference type="EMBL" id="MBA8792700.1"/>
    </source>
</evidence>
<comment type="caution">
    <text evidence="1">The sequence shown here is derived from an EMBL/GenBank/DDBJ whole genome shotgun (WGS) entry which is preliminary data.</text>
</comment>
<accession>A0A7W3IP67</accession>
<dbReference type="RefSeq" id="WP_182558315.1">
    <property type="nucleotide sequence ID" value="NZ_JACGWT010000001.1"/>
</dbReference>
<dbReference type="EMBL" id="JACGWT010000001">
    <property type="protein sequence ID" value="MBA8792700.1"/>
    <property type="molecule type" value="Genomic_DNA"/>
</dbReference>
<dbReference type="SUPFAM" id="SSF51126">
    <property type="entry name" value="Pectin lyase-like"/>
    <property type="match status" value="1"/>
</dbReference>
<reference evidence="1 2" key="1">
    <citation type="submission" date="2020-07" db="EMBL/GenBank/DDBJ databases">
        <title>Sequencing the genomes of 1000 actinobacteria strains.</title>
        <authorList>
            <person name="Klenk H.-P."/>
        </authorList>
    </citation>
    <scope>NUCLEOTIDE SEQUENCE [LARGE SCALE GENOMIC DNA]</scope>
    <source>
        <strain evidence="1 2">DSM 100723</strain>
    </source>
</reference>
<dbReference type="Gene3D" id="2.160.20.10">
    <property type="entry name" value="Single-stranded right-handed beta-helix, Pectin lyase-like"/>
    <property type="match status" value="1"/>
</dbReference>
<dbReference type="InterPro" id="IPR011050">
    <property type="entry name" value="Pectin_lyase_fold/virulence"/>
</dbReference>
<evidence type="ECO:0008006" key="3">
    <source>
        <dbReference type="Google" id="ProtNLM"/>
    </source>
</evidence>
<organism evidence="1 2">
    <name type="scientific">Microlunatus kandeliicorticis</name>
    <dbReference type="NCBI Taxonomy" id="1759536"/>
    <lineage>
        <taxon>Bacteria</taxon>
        <taxon>Bacillati</taxon>
        <taxon>Actinomycetota</taxon>
        <taxon>Actinomycetes</taxon>
        <taxon>Propionibacteriales</taxon>
        <taxon>Propionibacteriaceae</taxon>
        <taxon>Microlunatus</taxon>
    </lineage>
</organism>
<sequence>MMLAVGVFALRLPHHNDQQADGVPVPEQTVETDGAPGTVHQCIDVPSRCGYPDATNTGVTPGRNLVKVPEQQTSGSGWYYDDRGYVAVTEPGAVLDGLELAVPIDVTADGARITDVRISVSGEVWGIALRHANGVKIQHVTIASAPTGGRLLVGIKDIYGDSQGTVISACDVSGTSTGIQIVAGTIKDNYIHDLKMKSTDHVNGITSNGASTPLTIQHNTVLNSHSQTDAIGLFQDFGIEANRTITDNLLAGGSYTLYAGQNTGAPTTSHIVVTGNRFATPYYRKSGQFGYATAWAPDGPGNVWSNNIWDSDGSLVPEP</sequence>